<sequence length="115" mass="11425">MAAVPTAVKNALAVKWATDYPYVGVFTAASTTGDNEASGGGYTRKQAFSSPTATSGVCTGAEVNIPVPEGDYPEGGLFSASSGGDYGGSEPFDGGTVHVSGTGASIDVTPKTKIN</sequence>
<accession>A0A375YXB8</accession>
<reference evidence="2 3" key="1">
    <citation type="submission" date="2018-05" db="EMBL/GenBank/DDBJ databases">
        <authorList>
            <consortium name="IHU Genomes"/>
        </authorList>
    </citation>
    <scope>NUCLEOTIDE SEQUENCE [LARGE SCALE GENOMIC DNA]</scope>
    <source>
        <strain evidence="2 3">P7336</strain>
    </source>
</reference>
<dbReference type="AlphaFoldDB" id="A0A375YXB8"/>
<dbReference type="EMBL" id="UEGW01000001">
    <property type="protein sequence ID" value="SRX93553.1"/>
    <property type="molecule type" value="Genomic_DNA"/>
</dbReference>
<evidence type="ECO:0000313" key="3">
    <source>
        <dbReference type="Proteomes" id="UP000252015"/>
    </source>
</evidence>
<dbReference type="RefSeq" id="WP_220178565.1">
    <property type="nucleotide sequence ID" value="NZ_UEGW01000001.1"/>
</dbReference>
<feature type="region of interest" description="Disordered" evidence="1">
    <location>
        <begin position="69"/>
        <end position="115"/>
    </location>
</feature>
<protein>
    <submittedName>
        <fullName evidence="2">Uncharacterized protein</fullName>
    </submittedName>
</protein>
<keyword evidence="3" id="KW-1185">Reference proteome</keyword>
<evidence type="ECO:0000256" key="1">
    <source>
        <dbReference type="SAM" id="MobiDB-lite"/>
    </source>
</evidence>
<feature type="region of interest" description="Disordered" evidence="1">
    <location>
        <begin position="31"/>
        <end position="54"/>
    </location>
</feature>
<name>A0A375YXB8_MYCSH</name>
<proteinExistence type="predicted"/>
<dbReference type="Proteomes" id="UP000252015">
    <property type="component" value="Unassembled WGS sequence"/>
</dbReference>
<organism evidence="2 3">
    <name type="scientific">Mycobacterium shimoidei</name>
    <dbReference type="NCBI Taxonomy" id="29313"/>
    <lineage>
        <taxon>Bacteria</taxon>
        <taxon>Bacillati</taxon>
        <taxon>Actinomycetota</taxon>
        <taxon>Actinomycetes</taxon>
        <taxon>Mycobacteriales</taxon>
        <taxon>Mycobacteriaceae</taxon>
        <taxon>Mycobacterium</taxon>
    </lineage>
</organism>
<evidence type="ECO:0000313" key="2">
    <source>
        <dbReference type="EMBL" id="SRX93553.1"/>
    </source>
</evidence>
<gene>
    <name evidence="2" type="ORF">MSP7336_01791</name>
</gene>